<gene>
    <name evidence="1" type="ORF">Plil01_000863900</name>
</gene>
<protein>
    <submittedName>
        <fullName evidence="1">Unnamed protein product</fullName>
    </submittedName>
</protein>
<accession>A0A9W6TY11</accession>
<name>A0A9W6TY11_9STRA</name>
<organism evidence="1 2">
    <name type="scientific">Phytophthora lilii</name>
    <dbReference type="NCBI Taxonomy" id="2077276"/>
    <lineage>
        <taxon>Eukaryota</taxon>
        <taxon>Sar</taxon>
        <taxon>Stramenopiles</taxon>
        <taxon>Oomycota</taxon>
        <taxon>Peronosporomycetes</taxon>
        <taxon>Peronosporales</taxon>
        <taxon>Peronosporaceae</taxon>
        <taxon>Phytophthora</taxon>
    </lineage>
</organism>
<dbReference type="OrthoDB" id="123104at2759"/>
<dbReference type="EMBL" id="BSXW01000418">
    <property type="protein sequence ID" value="GMF21813.1"/>
    <property type="molecule type" value="Genomic_DNA"/>
</dbReference>
<comment type="caution">
    <text evidence="1">The sequence shown here is derived from an EMBL/GenBank/DDBJ whole genome shotgun (WGS) entry which is preliminary data.</text>
</comment>
<evidence type="ECO:0000313" key="1">
    <source>
        <dbReference type="EMBL" id="GMF21813.1"/>
    </source>
</evidence>
<proteinExistence type="predicted"/>
<keyword evidence="2" id="KW-1185">Reference proteome</keyword>
<sequence length="364" mass="38865">MHVASITNNPGSGNDCCVRTSSYGGFYQSSASHSGACFDDAALADNIGFLKANKPFPGNLQEGASGLKETLNAECNWCCSKYVELKETVFNVQTASAGVIRALASPPEGADETMNVYYSLPCTDFDADNDACKYNVKLSELVEITPDWNAEFPSDSENVDDFVFWRYNRDGGEWVEWDRTSDEELSFAQPGTTINIEGWTACGQIGTSYSFSVNLDFTLLHFAYDATKVVPHGAGTVTGDYAGAKCEIMLKDEDSTVAATATATLVESTATTLSKDFAVELVHDPNTAQKTAGQIVQPVTREPVWCAAGPIGCGGAEGVASETTTALLDASAMVAIVALVVAKRRADVAAGREESEDGYYQLLE</sequence>
<evidence type="ECO:0000313" key="2">
    <source>
        <dbReference type="Proteomes" id="UP001165083"/>
    </source>
</evidence>
<dbReference type="Proteomes" id="UP001165083">
    <property type="component" value="Unassembled WGS sequence"/>
</dbReference>
<reference evidence="1" key="1">
    <citation type="submission" date="2023-04" db="EMBL/GenBank/DDBJ databases">
        <title>Phytophthora lilii NBRC 32176.</title>
        <authorList>
            <person name="Ichikawa N."/>
            <person name="Sato H."/>
            <person name="Tonouchi N."/>
        </authorList>
    </citation>
    <scope>NUCLEOTIDE SEQUENCE</scope>
    <source>
        <strain evidence="1">NBRC 32176</strain>
    </source>
</reference>
<dbReference type="AlphaFoldDB" id="A0A9W6TY11"/>